<feature type="transmembrane region" description="Helical" evidence="1">
    <location>
        <begin position="74"/>
        <end position="96"/>
    </location>
</feature>
<name>A0A087M6H8_9HYPH</name>
<dbReference type="Proteomes" id="UP000028981">
    <property type="component" value="Unassembled WGS sequence"/>
</dbReference>
<feature type="transmembrane region" description="Helical" evidence="1">
    <location>
        <begin position="102"/>
        <end position="123"/>
    </location>
</feature>
<accession>A0A087M6H8</accession>
<evidence type="ECO:0000313" key="3">
    <source>
        <dbReference type="Proteomes" id="UP000028981"/>
    </source>
</evidence>
<keyword evidence="1" id="KW-0812">Transmembrane</keyword>
<protein>
    <recommendedName>
        <fullName evidence="4">DUF4345 domain-containing protein</fullName>
    </recommendedName>
</protein>
<keyword evidence="1" id="KW-0472">Membrane</keyword>
<comment type="caution">
    <text evidence="2">The sequence shown here is derived from an EMBL/GenBank/DDBJ whole genome shotgun (WGS) entry which is preliminary data.</text>
</comment>
<feature type="transmembrane region" description="Helical" evidence="1">
    <location>
        <begin position="50"/>
        <end position="67"/>
    </location>
</feature>
<dbReference type="AlphaFoldDB" id="A0A087M6H8"/>
<feature type="transmembrane region" description="Helical" evidence="1">
    <location>
        <begin position="7"/>
        <end position="30"/>
    </location>
</feature>
<organism evidence="2 3">
    <name type="scientific">Devosia riboflavina</name>
    <dbReference type="NCBI Taxonomy" id="46914"/>
    <lineage>
        <taxon>Bacteria</taxon>
        <taxon>Pseudomonadati</taxon>
        <taxon>Pseudomonadota</taxon>
        <taxon>Alphaproteobacteria</taxon>
        <taxon>Hyphomicrobiales</taxon>
        <taxon>Devosiaceae</taxon>
        <taxon>Devosia</taxon>
    </lineage>
</organism>
<evidence type="ECO:0008006" key="4">
    <source>
        <dbReference type="Google" id="ProtNLM"/>
    </source>
</evidence>
<dbReference type="EMBL" id="JQGC01000002">
    <property type="protein sequence ID" value="KFL32481.1"/>
    <property type="molecule type" value="Genomic_DNA"/>
</dbReference>
<dbReference type="RefSeq" id="WP_035078835.1">
    <property type="nucleotide sequence ID" value="NZ_JQGC01000002.1"/>
</dbReference>
<dbReference type="Pfam" id="PF14248">
    <property type="entry name" value="DUF4345"/>
    <property type="match status" value="1"/>
</dbReference>
<keyword evidence="1" id="KW-1133">Transmembrane helix</keyword>
<reference evidence="2 3" key="1">
    <citation type="submission" date="2014-08" db="EMBL/GenBank/DDBJ databases">
        <authorList>
            <person name="Hassan Y.I."/>
            <person name="Lepp D."/>
            <person name="Zhou T."/>
        </authorList>
    </citation>
    <scope>NUCLEOTIDE SEQUENCE [LARGE SCALE GENOMIC DNA]</scope>
    <source>
        <strain evidence="2 3">IFO13584</strain>
    </source>
</reference>
<dbReference type="STRING" id="46914.JP75_02705"/>
<dbReference type="OrthoDB" id="583466at2"/>
<sequence length="131" mass="13759">MIRLTQAYLALAALTALFVGLGMLSMPVAFYGSYGIDPTLSPSLASELRSPGVLLTSIGLFFAYGIISPRWRNFALWTAAVFYLGYATARALSLALDGIPSTGLLVAGAFELALGLAAAALLLTQRRTITA</sequence>
<keyword evidence="3" id="KW-1185">Reference proteome</keyword>
<gene>
    <name evidence="2" type="ORF">JP75_02705</name>
</gene>
<evidence type="ECO:0000256" key="1">
    <source>
        <dbReference type="SAM" id="Phobius"/>
    </source>
</evidence>
<proteinExistence type="predicted"/>
<evidence type="ECO:0000313" key="2">
    <source>
        <dbReference type="EMBL" id="KFL32481.1"/>
    </source>
</evidence>
<dbReference type="InterPro" id="IPR025597">
    <property type="entry name" value="DUF4345"/>
</dbReference>